<protein>
    <submittedName>
        <fullName evidence="1">Uncharacterized protein</fullName>
    </submittedName>
</protein>
<evidence type="ECO:0000313" key="2">
    <source>
        <dbReference type="Proteomes" id="UP000005045"/>
    </source>
</evidence>
<comment type="caution">
    <text evidence="1">The sequence shown here is derived from an EMBL/GenBank/DDBJ whole genome shotgun (WGS) entry which is preliminary data.</text>
</comment>
<gene>
    <name evidence="1" type="ORF">BgramDRAFT_1761</name>
</gene>
<proteinExistence type="predicted"/>
<accession>B1FXR0</accession>
<name>B1FXR0_PARG4</name>
<sequence>MHKKMKIPPGVTNEELWRKHCRKIRARALDLLEGRLGVIEAARAMLQLAYWTKVEGEPEFLLFRAIASATDDLPVGSVRAYWAADALEREDVRIDAAEKLWNEKAVAAAEKLVERYQWTVPPQPGSQRPKLTCDMQAMLESSHEDDV</sequence>
<dbReference type="Proteomes" id="UP000005045">
    <property type="component" value="Unassembled WGS sequence"/>
</dbReference>
<dbReference type="AlphaFoldDB" id="B1FXR0"/>
<keyword evidence="2" id="KW-1185">Reference proteome</keyword>
<dbReference type="EMBL" id="ABLD01000004">
    <property type="protein sequence ID" value="EDT11236.1"/>
    <property type="molecule type" value="Genomic_DNA"/>
</dbReference>
<reference evidence="1 2" key="1">
    <citation type="submission" date="2008-03" db="EMBL/GenBank/DDBJ databases">
        <title>Sequencing of the draft genome and assembly of Burkholderia graminis C4D1M.</title>
        <authorList>
            <consortium name="US DOE Joint Genome Institute (JGI-PGF)"/>
            <person name="Copeland A."/>
            <person name="Lucas S."/>
            <person name="Lapidus A."/>
            <person name="Glavina del Rio T."/>
            <person name="Dalin E."/>
            <person name="Tice H."/>
            <person name="Bruce D."/>
            <person name="Goodwin L."/>
            <person name="Pitluck S."/>
            <person name="Larimer F."/>
            <person name="Land M.L."/>
            <person name="Hauser L."/>
            <person name="Tiedje J."/>
            <person name="Richardson P."/>
        </authorList>
    </citation>
    <scope>NUCLEOTIDE SEQUENCE [LARGE SCALE GENOMIC DNA]</scope>
    <source>
        <strain evidence="2">ATCC 700544 / DSM 17151 / LMG 18924 / NCIMB 13744 / C4D1M</strain>
    </source>
</reference>
<evidence type="ECO:0000313" key="1">
    <source>
        <dbReference type="EMBL" id="EDT11236.1"/>
    </source>
</evidence>
<organism evidence="1 2">
    <name type="scientific">Paraburkholderia graminis (strain ATCC 700544 / DSM 17151 / LMG 18924 / NCIMB 13744 / C4D1M)</name>
    <dbReference type="NCBI Taxonomy" id="396598"/>
    <lineage>
        <taxon>Bacteria</taxon>
        <taxon>Pseudomonadati</taxon>
        <taxon>Pseudomonadota</taxon>
        <taxon>Betaproteobacteria</taxon>
        <taxon>Burkholderiales</taxon>
        <taxon>Burkholderiaceae</taxon>
        <taxon>Paraburkholderia</taxon>
    </lineage>
</organism>